<organism evidence="4 5">
    <name type="scientific">Stella humosa</name>
    <dbReference type="NCBI Taxonomy" id="94"/>
    <lineage>
        <taxon>Bacteria</taxon>
        <taxon>Pseudomonadati</taxon>
        <taxon>Pseudomonadota</taxon>
        <taxon>Alphaproteobacteria</taxon>
        <taxon>Rhodospirillales</taxon>
        <taxon>Stellaceae</taxon>
        <taxon>Stella</taxon>
    </lineage>
</organism>
<dbReference type="OrthoDB" id="6038785at2"/>
<feature type="domain" description="FecR protein" evidence="3">
    <location>
        <begin position="62"/>
        <end position="161"/>
    </location>
</feature>
<name>A0A3N1KWM1_9PROT</name>
<accession>A0A3N1KWM1</accession>
<gene>
    <name evidence="4" type="ORF">EDC65_4491</name>
</gene>
<feature type="compositionally biased region" description="Low complexity" evidence="1">
    <location>
        <begin position="262"/>
        <end position="294"/>
    </location>
</feature>
<feature type="chain" id="PRO_5018091066" evidence="2">
    <location>
        <begin position="26"/>
        <end position="294"/>
    </location>
</feature>
<keyword evidence="5" id="KW-1185">Reference proteome</keyword>
<proteinExistence type="predicted"/>
<dbReference type="EMBL" id="RJKX01000016">
    <property type="protein sequence ID" value="ROP83842.1"/>
    <property type="molecule type" value="Genomic_DNA"/>
</dbReference>
<dbReference type="PANTHER" id="PTHR38731">
    <property type="entry name" value="LIPL45-RELATED LIPOPROTEIN-RELATED"/>
    <property type="match status" value="1"/>
</dbReference>
<dbReference type="InterPro" id="IPR006860">
    <property type="entry name" value="FecR"/>
</dbReference>
<dbReference type="Gene3D" id="2.60.120.1440">
    <property type="match status" value="1"/>
</dbReference>
<feature type="signal peptide" evidence="2">
    <location>
        <begin position="1"/>
        <end position="25"/>
    </location>
</feature>
<dbReference type="AlphaFoldDB" id="A0A3N1KWM1"/>
<evidence type="ECO:0000313" key="4">
    <source>
        <dbReference type="EMBL" id="ROP83842.1"/>
    </source>
</evidence>
<dbReference type="PANTHER" id="PTHR38731:SF3">
    <property type="entry name" value="BLL6125 PROTEIN"/>
    <property type="match status" value="1"/>
</dbReference>
<sequence>MRRMVPLLLGGLAAGAAILPLAAVAADRDIGVSAIVVNKVQAALGGADRTLSVGDRVFQNERIETGQDGRTQIMFLDETTITVGPNSSVVLDTFVYDPDRSRHSVVIEATHGVLRFVSGRGDSRAFQIRTPVATVGVRGTVLDILVARDGATTVMVVEGAADLRAIGSGRIEALDRVGLASTVSNRQSAPTPPAPPSDAVRNRLRVLAPTGRQLATVGDMPLPSGVDTKGGIVIDGTLPAEVIRDRLRQPNPTAGIVPTTPPGTGVQPGPVLPGGQLPTGPVTVAPGTPIKTIN</sequence>
<evidence type="ECO:0000256" key="1">
    <source>
        <dbReference type="SAM" id="MobiDB-lite"/>
    </source>
</evidence>
<evidence type="ECO:0000259" key="3">
    <source>
        <dbReference type="Pfam" id="PF04773"/>
    </source>
</evidence>
<reference evidence="4 5" key="1">
    <citation type="submission" date="2018-11" db="EMBL/GenBank/DDBJ databases">
        <title>Genomic Encyclopedia of Type Strains, Phase IV (KMG-IV): sequencing the most valuable type-strain genomes for metagenomic binning, comparative biology and taxonomic classification.</title>
        <authorList>
            <person name="Goeker M."/>
        </authorList>
    </citation>
    <scope>NUCLEOTIDE SEQUENCE [LARGE SCALE GENOMIC DNA]</scope>
    <source>
        <strain evidence="4 5">DSM 5900</strain>
    </source>
</reference>
<protein>
    <submittedName>
        <fullName evidence="4">FecR family protein</fullName>
    </submittedName>
</protein>
<evidence type="ECO:0000256" key="2">
    <source>
        <dbReference type="SAM" id="SignalP"/>
    </source>
</evidence>
<evidence type="ECO:0000313" key="5">
    <source>
        <dbReference type="Proteomes" id="UP000278222"/>
    </source>
</evidence>
<comment type="caution">
    <text evidence="4">The sequence shown here is derived from an EMBL/GenBank/DDBJ whole genome shotgun (WGS) entry which is preliminary data.</text>
</comment>
<keyword evidence="2" id="KW-0732">Signal</keyword>
<dbReference type="Proteomes" id="UP000278222">
    <property type="component" value="Unassembled WGS sequence"/>
</dbReference>
<dbReference type="Pfam" id="PF04773">
    <property type="entry name" value="FecR"/>
    <property type="match status" value="1"/>
</dbReference>
<dbReference type="RefSeq" id="WP_123693717.1">
    <property type="nucleotide sequence ID" value="NZ_AP019700.1"/>
</dbReference>
<feature type="region of interest" description="Disordered" evidence="1">
    <location>
        <begin position="250"/>
        <end position="294"/>
    </location>
</feature>